<keyword evidence="3" id="KW-0874">Quinone</keyword>
<keyword evidence="11" id="KW-0472">Membrane</keyword>
<dbReference type="InterPro" id="IPR010226">
    <property type="entry name" value="NADH_quinone_OxRdtase_chainI"/>
</dbReference>
<keyword evidence="7" id="KW-0408">Iron</keyword>
<keyword evidence="6" id="KW-1278">Translocase</keyword>
<evidence type="ECO:0000256" key="10">
    <source>
        <dbReference type="ARBA" id="ARBA00023075"/>
    </source>
</evidence>
<evidence type="ECO:0000256" key="8">
    <source>
        <dbReference type="ARBA" id="ARBA00023014"/>
    </source>
</evidence>
<dbReference type="Proteomes" id="UP000617402">
    <property type="component" value="Unassembled WGS sequence"/>
</dbReference>
<sequence>MQGIGLLKGMFVTIQEFFRKPVTEEYPDVMPDLGDRFRGGTIKLKTSKCISCGICMNSCPNGSIKLTSVRDENNKRHLSTYVHDSGLCLYCNLCIESCPVKCIDWTNEFAFSGYSREDLIFDCIDLAKKRGYDVPEVKATPEAGEKG</sequence>
<evidence type="ECO:0000313" key="14">
    <source>
        <dbReference type="Proteomes" id="UP000617402"/>
    </source>
</evidence>
<dbReference type="InterPro" id="IPR017896">
    <property type="entry name" value="4Fe4S_Fe-S-bd"/>
</dbReference>
<keyword evidence="14" id="KW-1185">Reference proteome</keyword>
<name>A0ABR7SY81_HELCL</name>
<dbReference type="SUPFAM" id="SSF54862">
    <property type="entry name" value="4Fe-4S ferredoxins"/>
    <property type="match status" value="1"/>
</dbReference>
<reference evidence="13 14" key="1">
    <citation type="submission" date="2020-07" db="EMBL/GenBank/DDBJ databases">
        <title>Draft whole-genome sequence of Heliobacterium chlorum DSM 3682, type strain.</title>
        <authorList>
            <person name="Kyndt J.A."/>
            <person name="Meyer T.E."/>
            <person name="Imhoff J.F."/>
        </authorList>
    </citation>
    <scope>NUCLEOTIDE SEQUENCE [LARGE SCALE GENOMIC DNA]</scope>
    <source>
        <strain evidence="13 14">DSM 3682</strain>
    </source>
</reference>
<organism evidence="13 14">
    <name type="scientific">Heliobacterium chlorum</name>
    <dbReference type="NCBI Taxonomy" id="2698"/>
    <lineage>
        <taxon>Bacteria</taxon>
        <taxon>Bacillati</taxon>
        <taxon>Bacillota</taxon>
        <taxon>Clostridia</taxon>
        <taxon>Eubacteriales</taxon>
        <taxon>Heliobacteriaceae</taxon>
        <taxon>Heliobacterium</taxon>
    </lineage>
</organism>
<dbReference type="PANTHER" id="PTHR10849">
    <property type="entry name" value="NADH DEHYDROGENASE UBIQUINONE IRON-SULFUR PROTEIN 8, MITOCHONDRIAL"/>
    <property type="match status" value="1"/>
</dbReference>
<accession>A0ABR7SY81</accession>
<gene>
    <name evidence="13" type="ORF">H1S01_02550</name>
</gene>
<feature type="domain" description="4Fe-4S ferredoxin-type" evidence="12">
    <location>
        <begin position="79"/>
        <end position="108"/>
    </location>
</feature>
<dbReference type="EMBL" id="JACVHF010000001">
    <property type="protein sequence ID" value="MBC9783391.1"/>
    <property type="molecule type" value="Genomic_DNA"/>
</dbReference>
<dbReference type="PANTHER" id="PTHR10849:SF24">
    <property type="entry name" value="NADH-QUINONE OXIDOREDUCTASE SUBUNIT I 2"/>
    <property type="match status" value="1"/>
</dbReference>
<evidence type="ECO:0000313" key="13">
    <source>
        <dbReference type="EMBL" id="MBC9783391.1"/>
    </source>
</evidence>
<evidence type="ECO:0000256" key="2">
    <source>
        <dbReference type="ARBA" id="ARBA00022485"/>
    </source>
</evidence>
<dbReference type="RefSeq" id="WP_155474778.1">
    <property type="nucleotide sequence ID" value="NZ_JACVHF010000001.1"/>
</dbReference>
<dbReference type="PROSITE" id="PS00198">
    <property type="entry name" value="4FE4S_FER_1"/>
    <property type="match status" value="2"/>
</dbReference>
<protein>
    <submittedName>
        <fullName evidence="13">NADH-quinone oxidoreductase subunit I</fullName>
    </submittedName>
</protein>
<keyword evidence="8" id="KW-0411">Iron-sulfur</keyword>
<keyword evidence="5" id="KW-0677">Repeat</keyword>
<dbReference type="Gene3D" id="3.30.70.3270">
    <property type="match status" value="1"/>
</dbReference>
<comment type="caution">
    <text evidence="13">The sequence shown here is derived from an EMBL/GenBank/DDBJ whole genome shotgun (WGS) entry which is preliminary data.</text>
</comment>
<dbReference type="Pfam" id="PF12838">
    <property type="entry name" value="Fer4_7"/>
    <property type="match status" value="1"/>
</dbReference>
<evidence type="ECO:0000256" key="6">
    <source>
        <dbReference type="ARBA" id="ARBA00022967"/>
    </source>
</evidence>
<dbReference type="InterPro" id="IPR017900">
    <property type="entry name" value="4Fe4S_Fe_S_CS"/>
</dbReference>
<evidence type="ECO:0000256" key="4">
    <source>
        <dbReference type="ARBA" id="ARBA00022723"/>
    </source>
</evidence>
<evidence type="ECO:0000256" key="5">
    <source>
        <dbReference type="ARBA" id="ARBA00022737"/>
    </source>
</evidence>
<keyword evidence="10" id="KW-0830">Ubiquinone</keyword>
<proteinExistence type="predicted"/>
<dbReference type="PROSITE" id="PS51379">
    <property type="entry name" value="4FE4S_FER_2"/>
    <property type="match status" value="2"/>
</dbReference>
<evidence type="ECO:0000256" key="7">
    <source>
        <dbReference type="ARBA" id="ARBA00023004"/>
    </source>
</evidence>
<evidence type="ECO:0000256" key="11">
    <source>
        <dbReference type="ARBA" id="ARBA00023136"/>
    </source>
</evidence>
<feature type="domain" description="4Fe-4S ferredoxin-type" evidence="12">
    <location>
        <begin position="40"/>
        <end position="69"/>
    </location>
</feature>
<evidence type="ECO:0000256" key="3">
    <source>
        <dbReference type="ARBA" id="ARBA00022719"/>
    </source>
</evidence>
<evidence type="ECO:0000256" key="9">
    <source>
        <dbReference type="ARBA" id="ARBA00023027"/>
    </source>
</evidence>
<evidence type="ECO:0000256" key="1">
    <source>
        <dbReference type="ARBA" id="ARBA00022475"/>
    </source>
</evidence>
<keyword evidence="9" id="KW-0520">NAD</keyword>
<evidence type="ECO:0000259" key="12">
    <source>
        <dbReference type="PROSITE" id="PS51379"/>
    </source>
</evidence>
<keyword evidence="1" id="KW-1003">Cell membrane</keyword>
<keyword evidence="2" id="KW-0004">4Fe-4S</keyword>
<keyword evidence="4" id="KW-0479">Metal-binding</keyword>